<reference evidence="1 2" key="1">
    <citation type="submission" date="2024-11" db="EMBL/GenBank/DDBJ databases">
        <title>A near-complete genome assembly of Cinchona calisaya.</title>
        <authorList>
            <person name="Lian D.C."/>
            <person name="Zhao X.W."/>
            <person name="Wei L."/>
        </authorList>
    </citation>
    <scope>NUCLEOTIDE SEQUENCE [LARGE SCALE GENOMIC DNA]</scope>
    <source>
        <tissue evidence="1">Nenye</tissue>
    </source>
</reference>
<accession>A0ABD2ZPR2</accession>
<dbReference type="InterPro" id="IPR015943">
    <property type="entry name" value="WD40/YVTN_repeat-like_dom_sf"/>
</dbReference>
<dbReference type="Gene3D" id="2.130.10.10">
    <property type="entry name" value="YVTN repeat-like/Quinoprotein amine dehydrogenase"/>
    <property type="match status" value="1"/>
</dbReference>
<protein>
    <submittedName>
        <fullName evidence="1">Uncharacterized protein</fullName>
    </submittedName>
</protein>
<sequence length="305" mass="33940">MVFLAVANESGMVRTYDLDTGTRAEIGIGHEVLKMAFSMDGYLFVSTAVRVRQYSVNLGPDDNIQYGFVREFGAGEDGDSFIEDFCFASHQQRRDLIICSDRCVSICDLSTGQLRGRIAANEPRVVHYLKERDWGVYVDVYGRMTGWSLESMELKFNELLRDDAEILTVASARHQEDPPSESIFVGIGFVALYIPGYFPDLVEHHAPGYEFPDLSDHHDFIPNAIYPGYAITFSNPDAGSILDQIHPGDVIQTVVANADGTKVYVGTQGGDVFECQAREINNRVEFSSRLMLNYGGEVITSLAFT</sequence>
<dbReference type="AlphaFoldDB" id="A0ABD2ZPR2"/>
<evidence type="ECO:0000313" key="2">
    <source>
        <dbReference type="Proteomes" id="UP001630127"/>
    </source>
</evidence>
<organism evidence="1 2">
    <name type="scientific">Cinchona calisaya</name>
    <dbReference type="NCBI Taxonomy" id="153742"/>
    <lineage>
        <taxon>Eukaryota</taxon>
        <taxon>Viridiplantae</taxon>
        <taxon>Streptophyta</taxon>
        <taxon>Embryophyta</taxon>
        <taxon>Tracheophyta</taxon>
        <taxon>Spermatophyta</taxon>
        <taxon>Magnoliopsida</taxon>
        <taxon>eudicotyledons</taxon>
        <taxon>Gunneridae</taxon>
        <taxon>Pentapetalae</taxon>
        <taxon>asterids</taxon>
        <taxon>lamiids</taxon>
        <taxon>Gentianales</taxon>
        <taxon>Rubiaceae</taxon>
        <taxon>Cinchonoideae</taxon>
        <taxon>Cinchoneae</taxon>
        <taxon>Cinchona</taxon>
    </lineage>
</organism>
<dbReference type="EMBL" id="JBJUIK010000008">
    <property type="protein sequence ID" value="KAL3521414.1"/>
    <property type="molecule type" value="Genomic_DNA"/>
</dbReference>
<evidence type="ECO:0000313" key="1">
    <source>
        <dbReference type="EMBL" id="KAL3521414.1"/>
    </source>
</evidence>
<dbReference type="Proteomes" id="UP001630127">
    <property type="component" value="Unassembled WGS sequence"/>
</dbReference>
<comment type="caution">
    <text evidence="1">The sequence shown here is derived from an EMBL/GenBank/DDBJ whole genome shotgun (WGS) entry which is preliminary data.</text>
</comment>
<proteinExistence type="predicted"/>
<name>A0ABD2ZPR2_9GENT</name>
<gene>
    <name evidence="1" type="ORF">ACH5RR_019563</name>
</gene>
<dbReference type="SUPFAM" id="SSF101908">
    <property type="entry name" value="Putative isomerase YbhE"/>
    <property type="match status" value="1"/>
</dbReference>
<keyword evidence="2" id="KW-1185">Reference proteome</keyword>